<comment type="similarity">
    <text evidence="1 4">Belongs to the UPF0677 family.</text>
</comment>
<evidence type="ECO:0000256" key="4">
    <source>
        <dbReference type="RuleBase" id="RU362030"/>
    </source>
</evidence>
<dbReference type="Proteomes" id="UP000248857">
    <property type="component" value="Unassembled WGS sequence"/>
</dbReference>
<comment type="caution">
    <text evidence="5">The sequence shown here is derived from an EMBL/GenBank/DDBJ whole genome shotgun (WGS) entry which is preliminary data.</text>
</comment>
<evidence type="ECO:0000313" key="6">
    <source>
        <dbReference type="Proteomes" id="UP000248857"/>
    </source>
</evidence>
<comment type="function">
    <text evidence="4">Exhibits S-adenosyl-L-methionine-dependent methyltransferase activity.</text>
</comment>
<dbReference type="RefSeq" id="WP_110987959.1">
    <property type="nucleotide sequence ID" value="NZ_CAWNWM010000016.1"/>
</dbReference>
<dbReference type="SUPFAM" id="SSF53335">
    <property type="entry name" value="S-adenosyl-L-methionine-dependent methyltransferases"/>
    <property type="match status" value="1"/>
</dbReference>
<dbReference type="NCBIfam" id="TIGR00027">
    <property type="entry name" value="mthyl_TIGR00027"/>
    <property type="match status" value="1"/>
</dbReference>
<organism evidence="5 6">
    <name type="scientific">Acaryochloris thomasi RCC1774</name>
    <dbReference type="NCBI Taxonomy" id="1764569"/>
    <lineage>
        <taxon>Bacteria</taxon>
        <taxon>Bacillati</taxon>
        <taxon>Cyanobacteriota</taxon>
        <taxon>Cyanophyceae</taxon>
        <taxon>Acaryochloridales</taxon>
        <taxon>Acaryochloridaceae</taxon>
        <taxon>Acaryochloris</taxon>
        <taxon>Acaryochloris thomasi</taxon>
    </lineage>
</organism>
<dbReference type="EMBL" id="PQWO01000016">
    <property type="protein sequence ID" value="PZD71540.1"/>
    <property type="molecule type" value="Genomic_DNA"/>
</dbReference>
<evidence type="ECO:0000256" key="1">
    <source>
        <dbReference type="ARBA" id="ARBA00008138"/>
    </source>
</evidence>
<name>A0A2W1JBY0_9CYAN</name>
<dbReference type="PANTHER" id="PTHR43619:SF2">
    <property type="entry name" value="S-ADENOSYL-L-METHIONINE-DEPENDENT METHYLTRANSFERASES SUPERFAMILY PROTEIN"/>
    <property type="match status" value="1"/>
</dbReference>
<keyword evidence="6" id="KW-1185">Reference proteome</keyword>
<evidence type="ECO:0000313" key="5">
    <source>
        <dbReference type="EMBL" id="PZD71540.1"/>
    </source>
</evidence>
<proteinExistence type="inferred from homology"/>
<dbReference type="GO" id="GO:0032259">
    <property type="term" value="P:methylation"/>
    <property type="evidence" value="ECO:0007669"/>
    <property type="project" value="UniProtKB-KW"/>
</dbReference>
<dbReference type="EC" id="2.1.1.-" evidence="4"/>
<dbReference type="OrthoDB" id="9800233at2"/>
<dbReference type="AlphaFoldDB" id="A0A2W1JBY0"/>
<keyword evidence="2 4" id="KW-0489">Methyltransferase</keyword>
<evidence type="ECO:0000256" key="2">
    <source>
        <dbReference type="ARBA" id="ARBA00022603"/>
    </source>
</evidence>
<evidence type="ECO:0000256" key="3">
    <source>
        <dbReference type="ARBA" id="ARBA00022679"/>
    </source>
</evidence>
<protein>
    <recommendedName>
        <fullName evidence="4">S-adenosyl-L-methionine-dependent methyltransferase</fullName>
        <ecNumber evidence="4">2.1.1.-</ecNumber>
    </recommendedName>
</protein>
<sequence length="306" mass="34953">MDKISETAYLVALHRALESERSDALFHDPFARLLLGNRGQQLTYILGDQERNRDAIAIRTRVMDDLILKLVGTGEVNLVLNLGAGLDTRPYRLPLPPSLNWVEVDLPDLMAEKERKLQLHRPQCRLQRVSLDLVNTRFRQELLDQVNATAKQTLVITEGLLGYLSEAQVTQLAEDLQRQCNLRWWLFELLPPLFLQQWQQSNEGKIYRDYFNQGRPAFKFAPEQGTKFFQALGWEVSELRSLWTAARQFQRLHGQLKVLAPCLRWFAPQSWQAMTEGSSIVMLEHATSHGTLDPNPAAPGALMAAV</sequence>
<keyword evidence="4" id="KW-0949">S-adenosyl-L-methionine</keyword>
<dbReference type="InterPro" id="IPR029063">
    <property type="entry name" value="SAM-dependent_MTases_sf"/>
</dbReference>
<dbReference type="InterPro" id="IPR011610">
    <property type="entry name" value="SAM_mthyl_Trfase_ML2640-like"/>
</dbReference>
<dbReference type="Pfam" id="PF04072">
    <property type="entry name" value="LCM"/>
    <property type="match status" value="1"/>
</dbReference>
<dbReference type="Gene3D" id="3.40.50.150">
    <property type="entry name" value="Vaccinia Virus protein VP39"/>
    <property type="match status" value="1"/>
</dbReference>
<accession>A0A2W1JBY0</accession>
<gene>
    <name evidence="5" type="ORF">C1752_06160</name>
</gene>
<reference evidence="5 6" key="1">
    <citation type="journal article" date="2018" name="Sci. Rep.">
        <title>A novel species of the marine cyanobacterium Acaryochloris with a unique pigment content and lifestyle.</title>
        <authorList>
            <person name="Partensky F."/>
            <person name="Six C."/>
            <person name="Ratin M."/>
            <person name="Garczarek L."/>
            <person name="Vaulot D."/>
            <person name="Probert I."/>
            <person name="Calteau A."/>
            <person name="Gourvil P."/>
            <person name="Marie D."/>
            <person name="Grebert T."/>
            <person name="Bouchier C."/>
            <person name="Le Panse S."/>
            <person name="Gachenot M."/>
            <person name="Rodriguez F."/>
            <person name="Garrido J.L."/>
        </authorList>
    </citation>
    <scope>NUCLEOTIDE SEQUENCE [LARGE SCALE GENOMIC DNA]</scope>
    <source>
        <strain evidence="5 6">RCC1774</strain>
    </source>
</reference>
<dbReference type="PANTHER" id="PTHR43619">
    <property type="entry name" value="S-ADENOSYL-L-METHIONINE-DEPENDENT METHYLTRANSFERASE YKTD-RELATED"/>
    <property type="match status" value="1"/>
</dbReference>
<dbReference type="GO" id="GO:0008168">
    <property type="term" value="F:methyltransferase activity"/>
    <property type="evidence" value="ECO:0007669"/>
    <property type="project" value="UniProtKB-UniRule"/>
</dbReference>
<dbReference type="InterPro" id="IPR007213">
    <property type="entry name" value="Ppm1/Ppm2/Tcmp"/>
</dbReference>
<keyword evidence="3 5" id="KW-0808">Transferase</keyword>